<evidence type="ECO:0000256" key="4">
    <source>
        <dbReference type="ARBA" id="ARBA00023136"/>
    </source>
</evidence>
<dbReference type="PANTHER" id="PTHR12988:SF6">
    <property type="entry name" value="SPHINGOMYELIN PHOSPHODIESTERASE 4"/>
    <property type="match status" value="1"/>
</dbReference>
<evidence type="ECO:0000256" key="1">
    <source>
        <dbReference type="ARBA" id="ARBA00004167"/>
    </source>
</evidence>
<dbReference type="RefSeq" id="XP_002118279.1">
    <property type="nucleotide sequence ID" value="XM_002118243.1"/>
</dbReference>
<keyword evidence="3 5" id="KW-1133">Transmembrane helix</keyword>
<dbReference type="CTD" id="6759506"/>
<sequence length="675" mass="77927">MATGQIENIEVRYSSICQKPLRERCQELTTLTTEYHIRELQHIFPQLVRDIFGCGKNHDWGIFSSHRVHDRWDTDTLENFLSPYDGGIFGMINKLEREEIRFDYPLKNIPLALTTNMNESDDLYCKLVEKYLNYFLPADGSPIKSTALGMNKSIATSPTKIITNRFHGSRLLKPTMTVMEESFTGCSNSMKDAVERSDALVQMQQNVSTVPSYDHVRIVRRFIKHMHYFCNCSKGKVASDVINYSLNSTFSATESLRRIAIPEYIAKKLFGFLQFSFDHWPMDSSFRVVLETWLSYLQPWRYLDINEKPLPSSMSDAADIRKWKEFVFNNIGVYSILFHKYLLRALRSDLTSTREAHLLMRVSKVMNQPGLMNIMDEGEALLLSDNGRMMESYTNNEQQALTNMQKHLDSLSIIYQPILEPNMRDMIKKLLKIIIEATRKLKMTSEKAQKTGFINSVVSYFSAEFETEQEKDATKTIQYLEQARYCITEMYQISQSEENTILANVESQMPGNTRTNLPDHTITGSGLTLTPLGRYQVMNGLRKFDRLPARVSLANRPIRRSSENAFLARFFYNLAVYINIYVMGKAPTDDPGMIAVFLRYFASYSFICLTSLICIFMFCSSIFRISVIIAAVESVTSNFIIIFFLILSLWTFKSLAIVGYQQFHGNNRRKRTSVR</sequence>
<feature type="transmembrane region" description="Helical" evidence="5">
    <location>
        <begin position="604"/>
        <end position="632"/>
    </location>
</feature>
<proteinExistence type="predicted"/>
<evidence type="ECO:0000313" key="6">
    <source>
        <dbReference type="EMBL" id="EDV19213.1"/>
    </source>
</evidence>
<dbReference type="KEGG" id="tad:TRIADDRAFT_62319"/>
<keyword evidence="7" id="KW-1185">Reference proteome</keyword>
<dbReference type="HOGENOM" id="CLU_012098_0_0_1"/>
<keyword evidence="2 5" id="KW-0812">Transmembrane</keyword>
<evidence type="ECO:0000256" key="3">
    <source>
        <dbReference type="ARBA" id="ARBA00022989"/>
    </source>
</evidence>
<evidence type="ECO:0000256" key="2">
    <source>
        <dbReference type="ARBA" id="ARBA00022692"/>
    </source>
</evidence>
<evidence type="ECO:0008006" key="8">
    <source>
        <dbReference type="Google" id="ProtNLM"/>
    </source>
</evidence>
<gene>
    <name evidence="6" type="ORF">TRIADDRAFT_62319</name>
</gene>
<dbReference type="InterPro" id="IPR024129">
    <property type="entry name" value="Sphingomy_SMPD4"/>
</dbReference>
<dbReference type="STRING" id="10228.B3SDG3"/>
<protein>
    <recommendedName>
        <fullName evidence="8">Sphingomyelin phosphodiesterase 4</fullName>
    </recommendedName>
</protein>
<evidence type="ECO:0000256" key="5">
    <source>
        <dbReference type="SAM" id="Phobius"/>
    </source>
</evidence>
<name>B3SDG3_TRIAD</name>
<evidence type="ECO:0000313" key="7">
    <source>
        <dbReference type="Proteomes" id="UP000009022"/>
    </source>
</evidence>
<dbReference type="GO" id="GO:0016020">
    <property type="term" value="C:membrane"/>
    <property type="evidence" value="ECO:0007669"/>
    <property type="project" value="UniProtKB-SubCell"/>
</dbReference>
<keyword evidence="4 5" id="KW-0472">Membrane</keyword>
<dbReference type="GO" id="GO:0046513">
    <property type="term" value="P:ceramide biosynthetic process"/>
    <property type="evidence" value="ECO:0000318"/>
    <property type="project" value="GO_Central"/>
</dbReference>
<dbReference type="GO" id="GO:0050290">
    <property type="term" value="F:sphingomyelin phosphodiesterase D activity"/>
    <property type="evidence" value="ECO:0000318"/>
    <property type="project" value="GO_Central"/>
</dbReference>
<dbReference type="AlphaFoldDB" id="B3SDG3"/>
<comment type="subcellular location">
    <subcellularLocation>
        <location evidence="1">Membrane</location>
        <topology evidence="1">Single-pass membrane protein</topology>
    </subcellularLocation>
</comment>
<feature type="transmembrane region" description="Helical" evidence="5">
    <location>
        <begin position="566"/>
        <end position="583"/>
    </location>
</feature>
<dbReference type="OrthoDB" id="10251508at2759"/>
<accession>B3SDG3</accession>
<organism evidence="6 7">
    <name type="scientific">Trichoplax adhaerens</name>
    <name type="common">Trichoplax reptans</name>
    <dbReference type="NCBI Taxonomy" id="10228"/>
    <lineage>
        <taxon>Eukaryota</taxon>
        <taxon>Metazoa</taxon>
        <taxon>Placozoa</taxon>
        <taxon>Uniplacotomia</taxon>
        <taxon>Trichoplacea</taxon>
        <taxon>Trichoplacidae</taxon>
        <taxon>Trichoplax</taxon>
    </lineage>
</organism>
<dbReference type="PhylomeDB" id="B3SDG3"/>
<dbReference type="eggNOG" id="KOG4396">
    <property type="taxonomic scope" value="Eukaryota"/>
</dbReference>
<dbReference type="PANTHER" id="PTHR12988">
    <property type="entry name" value="SPHINGOMYELIN PHOSPHODIESTERASE 4"/>
    <property type="match status" value="1"/>
</dbReference>
<dbReference type="Pfam" id="PF14724">
    <property type="entry name" value="mit_SMPDase"/>
    <property type="match status" value="2"/>
</dbReference>
<dbReference type="Proteomes" id="UP000009022">
    <property type="component" value="Unassembled WGS sequence"/>
</dbReference>
<dbReference type="GO" id="GO:0006685">
    <property type="term" value="P:sphingomyelin catabolic process"/>
    <property type="evidence" value="ECO:0000318"/>
    <property type="project" value="GO_Central"/>
</dbReference>
<dbReference type="GeneID" id="6759506"/>
<dbReference type="GO" id="GO:0046475">
    <property type="term" value="P:glycerophospholipid catabolic process"/>
    <property type="evidence" value="ECO:0000318"/>
    <property type="project" value="GO_Central"/>
</dbReference>
<dbReference type="OMA" id="PMETSFR"/>
<feature type="transmembrane region" description="Helical" evidence="5">
    <location>
        <begin position="638"/>
        <end position="660"/>
    </location>
</feature>
<dbReference type="InParanoid" id="B3SDG3"/>
<reference evidence="6 7" key="1">
    <citation type="journal article" date="2008" name="Nature">
        <title>The Trichoplax genome and the nature of placozoans.</title>
        <authorList>
            <person name="Srivastava M."/>
            <person name="Begovic E."/>
            <person name="Chapman J."/>
            <person name="Putnam N.H."/>
            <person name="Hellsten U."/>
            <person name="Kawashima T."/>
            <person name="Kuo A."/>
            <person name="Mitros T."/>
            <person name="Salamov A."/>
            <person name="Carpenter M.L."/>
            <person name="Signorovitch A.Y."/>
            <person name="Moreno M.A."/>
            <person name="Kamm K."/>
            <person name="Grimwood J."/>
            <person name="Schmutz J."/>
            <person name="Shapiro H."/>
            <person name="Grigoriev I.V."/>
            <person name="Buss L.W."/>
            <person name="Schierwater B."/>
            <person name="Dellaporta S.L."/>
            <person name="Rokhsar D.S."/>
        </authorList>
    </citation>
    <scope>NUCLEOTIDE SEQUENCE [LARGE SCALE GENOMIC DNA]</scope>
    <source>
        <strain evidence="6 7">Grell-BS-1999</strain>
    </source>
</reference>
<dbReference type="EMBL" id="DS985279">
    <property type="protein sequence ID" value="EDV19213.1"/>
    <property type="molecule type" value="Genomic_DNA"/>
</dbReference>